<dbReference type="STRING" id="272635.gene:17576899"/>
<gene>
    <name evidence="3" type="ordered locus">MYPU_3080</name>
</gene>
<evidence type="ECO:0000313" key="4">
    <source>
        <dbReference type="Proteomes" id="UP000000528"/>
    </source>
</evidence>
<feature type="domain" description="Lipoprotein-associated type-17" evidence="2">
    <location>
        <begin position="462"/>
        <end position="547"/>
    </location>
</feature>
<dbReference type="AlphaFoldDB" id="Q98QQ3"/>
<evidence type="ECO:0000256" key="1">
    <source>
        <dbReference type="SAM" id="SignalP"/>
    </source>
</evidence>
<keyword evidence="1" id="KW-0732">Signal</keyword>
<dbReference type="EMBL" id="AL445564">
    <property type="protein sequence ID" value="CAC13481.1"/>
    <property type="molecule type" value="Genomic_DNA"/>
</dbReference>
<feature type="chain" id="PRO_5004322604" evidence="1">
    <location>
        <begin position="21"/>
        <end position="1017"/>
    </location>
</feature>
<accession>Q98QQ3</accession>
<dbReference type="RefSeq" id="WP_010925112.1">
    <property type="nucleotide sequence ID" value="NC_002771.1"/>
</dbReference>
<dbReference type="Proteomes" id="UP000000528">
    <property type="component" value="Chromosome"/>
</dbReference>
<dbReference type="InterPro" id="IPR007326">
    <property type="entry name" value="Lipoprotein-assoc_dom"/>
</dbReference>
<dbReference type="KEGG" id="mpu:MYPU_3080"/>
<feature type="domain" description="Lipoprotein-associated type-17" evidence="2">
    <location>
        <begin position="565"/>
        <end position="649"/>
    </location>
</feature>
<dbReference type="PIR" id="D90550">
    <property type="entry name" value="D90550"/>
</dbReference>
<name>Q98QQ3_MYCPU</name>
<organism evidence="4">
    <name type="scientific">Mycoplasmopsis pulmonis (strain UAB CTIP)</name>
    <name type="common">Mycoplasma pulmonis</name>
    <dbReference type="NCBI Taxonomy" id="272635"/>
    <lineage>
        <taxon>Bacteria</taxon>
        <taxon>Bacillati</taxon>
        <taxon>Mycoplasmatota</taxon>
        <taxon>Mycoplasmoidales</taxon>
        <taxon>Metamycoplasmataceae</taxon>
        <taxon>Mycoplasmopsis</taxon>
    </lineage>
</organism>
<reference evidence="3 4" key="1">
    <citation type="journal article" date="2001" name="Nucleic Acids Res.">
        <title>The complete genome sequence of the murine respiratory pathogen Mycoplasma pulmonis.</title>
        <authorList>
            <person name="Chambaud I."/>
            <person name="Heilig R."/>
            <person name="Ferris S."/>
            <person name="Barbe V."/>
            <person name="Samson D."/>
            <person name="Galisson F."/>
            <person name="Moszer I."/>
            <person name="Dybvig K."/>
            <person name="Wroblewski H."/>
            <person name="Viari A."/>
            <person name="Rocha E.P.C."/>
            <person name="Blanchard A."/>
        </authorList>
    </citation>
    <scope>NUCLEOTIDE SEQUENCE [LARGE SCALE GENOMIC DNA]</scope>
    <source>
        <strain evidence="3 4">UAB CTIP</strain>
    </source>
</reference>
<feature type="domain" description="Lipoprotein-associated type-17" evidence="2">
    <location>
        <begin position="253"/>
        <end position="346"/>
    </location>
</feature>
<evidence type="ECO:0000259" key="2">
    <source>
        <dbReference type="Pfam" id="PF04200"/>
    </source>
</evidence>
<protein>
    <submittedName>
        <fullName evidence="3">VSAA-LIKE (Mycoplasma pulmonis) PROTEIN</fullName>
    </submittedName>
</protein>
<evidence type="ECO:0000313" key="3">
    <source>
        <dbReference type="EMBL" id="CAC13481.1"/>
    </source>
</evidence>
<feature type="domain" description="Lipoprotein-associated type-17" evidence="2">
    <location>
        <begin position="145"/>
        <end position="242"/>
    </location>
</feature>
<feature type="signal peptide" evidence="1">
    <location>
        <begin position="1"/>
        <end position="20"/>
    </location>
</feature>
<sequence length="1017" mass="117424">MKKKTKLFILSVPIVATAVAATSIVVSLVHKNKVRDENIRKQLNELAIDQKFSILLKNDLENKTLSDLINEYKALGDKEISFNSFMLSKVILRPELEEGVEVEYFLKDDDQGAFFILKKANLISQEYKLEEASFEHLYKEIQDSLNSISSIAVKDQALFLRNKLPSEVLNGELNLDNIDVFTTAGDKYQNEKFDITFEIVEQENKAHLNDFEAKLNVKVSLSYRNSNPSVKRSKILNLSNLKNIDTRVQDYVNSISTINLKDGKNQIKNKLASEITNEDLKISNFVFLKNDQAIFNEKDYSLEIEKANVANSHSDTEGSIYVNVKLTKGKITKISKNPIQISGFKKITTLLEEKANSITKIELTENNIISKFLPSEITNEDLNQNDNLKAFIEENKEYDTSKYPIHFSIPFEEQYYNNETGTLKVVVTVSSDNITIKRSELIEISGLKTSSEKIRENLLNLSKILFNQANRDLAKKLPSEITNDDLKIDKLNVLNDNDLNYKKAQFLSFEIAKDEEDYLDDLEGFLKVKLTYTEGSLKDEKVLVLKDLSKIIDRVEVDWVDATIKKEETKASSIVQENLTHEDDENVNKNLNITFGQTTKELTEKYNVSVLLKDENDIQGELVLNVQLTNKNNPNKTSSTQKIISGFKSFQMLNSSLTPVSFDYKINDVVKNIFTLQTKDYSSIELKKYIKYAQQKGDKVIDDLANKIYSFLGENLTNKISYYNKFKLVGNDYDYEKFGIPWNGIFESINFKKLGFFKDKDDLLETIKNEIKTFILFEPKEMSNKTSVYSPTRLLNEFNSKITTQGKIDLLKQFFDFELPNGYQFKDELLTLDLVNFANYNEPSEISDLNLSFKLKSQEGKEIFKTYTLKFFNFLVDKQEKLTDQNVDLILLEKISGKEISWKNDLKSNLKYISFSKDQISQKNNHTFYKISESNWSMRHDNLILNLIIKDHALWVGIELEFSIENSMIKTKIISRKFTYSNLNKTEEEIKWSDLDQTSENLKFNIDGFLFKRSQIN</sequence>
<feature type="domain" description="Lipoprotein-associated type-17" evidence="2">
    <location>
        <begin position="356"/>
        <end position="449"/>
    </location>
</feature>
<dbReference type="Pfam" id="PF04200">
    <property type="entry name" value="Lipoprotein_17"/>
    <property type="match status" value="5"/>
</dbReference>
<keyword evidence="4" id="KW-1185">Reference proteome</keyword>
<dbReference type="HOGENOM" id="CLU_296625_0_0_14"/>
<dbReference type="BioCyc" id="MPUL272635:G1GT6-309-MONOMER"/>
<proteinExistence type="predicted"/>